<dbReference type="EMBL" id="AP024488">
    <property type="protein sequence ID" value="BCS97484.1"/>
    <property type="molecule type" value="Genomic_DNA"/>
</dbReference>
<evidence type="ECO:0000313" key="3">
    <source>
        <dbReference type="Proteomes" id="UP001320148"/>
    </source>
</evidence>
<dbReference type="RefSeq" id="WP_236888907.1">
    <property type="nucleotide sequence ID" value="NZ_AP024488.1"/>
</dbReference>
<proteinExistence type="predicted"/>
<protein>
    <recommendedName>
        <fullName evidence="4">Lipoprotein</fullName>
    </recommendedName>
</protein>
<reference evidence="2 3" key="1">
    <citation type="submission" date="2021-02" db="EMBL/GenBank/DDBJ databases">
        <title>Complete genome of Desulfoluna sp. strain ASN36.</title>
        <authorList>
            <person name="Takahashi A."/>
            <person name="Kojima H."/>
            <person name="Fukui M."/>
        </authorList>
    </citation>
    <scope>NUCLEOTIDE SEQUENCE [LARGE SCALE GENOMIC DNA]</scope>
    <source>
        <strain evidence="2 3">ASN36</strain>
    </source>
</reference>
<evidence type="ECO:0000256" key="1">
    <source>
        <dbReference type="SAM" id="SignalP"/>
    </source>
</evidence>
<keyword evidence="1" id="KW-0732">Signal</keyword>
<feature type="chain" id="PRO_5047513977" description="Lipoprotein" evidence="1">
    <location>
        <begin position="24"/>
        <end position="252"/>
    </location>
</feature>
<gene>
    <name evidence="2" type="ORF">DSLASN_31160</name>
</gene>
<accession>A0ABM7PJP3</accession>
<dbReference type="PROSITE" id="PS51257">
    <property type="entry name" value="PROKAR_LIPOPROTEIN"/>
    <property type="match status" value="1"/>
</dbReference>
<evidence type="ECO:0000313" key="2">
    <source>
        <dbReference type="EMBL" id="BCS97484.1"/>
    </source>
</evidence>
<feature type="signal peptide" evidence="1">
    <location>
        <begin position="1"/>
        <end position="23"/>
    </location>
</feature>
<evidence type="ECO:0008006" key="4">
    <source>
        <dbReference type="Google" id="ProtNLM"/>
    </source>
</evidence>
<dbReference type="Proteomes" id="UP001320148">
    <property type="component" value="Chromosome"/>
</dbReference>
<name>A0ABM7PJP3_9BACT</name>
<organism evidence="2 3">
    <name type="scientific">Desulfoluna limicola</name>
    <dbReference type="NCBI Taxonomy" id="2810562"/>
    <lineage>
        <taxon>Bacteria</taxon>
        <taxon>Pseudomonadati</taxon>
        <taxon>Thermodesulfobacteriota</taxon>
        <taxon>Desulfobacteria</taxon>
        <taxon>Desulfobacterales</taxon>
        <taxon>Desulfolunaceae</taxon>
        <taxon>Desulfoluna</taxon>
    </lineage>
</organism>
<sequence length="252" mass="28039">MKAKHLVYAVLALFLFTSCSTLMNMMPEVPMEKRQVIYDKAESMAFPEARELGRSKDRRMDLKAGQWISVLNETTEGDKNVTLTTTKVISVSGTTVVLEMETFSAADDALPTYSQITLANYPVKGKLSYPKEEFDAMMANLRITRSINRQGDGPVNETPPELLAMMQGMSRNLMAGSMVRLDEPERTEYESRYIRTSSCFSHNYTVSIMGMTTHGRSLTHSSVPVSGAIATENNHTKTLTVAYGYKGAKSVF</sequence>
<keyword evidence="3" id="KW-1185">Reference proteome</keyword>